<protein>
    <submittedName>
        <fullName evidence="1">Uncharacterized protein</fullName>
    </submittedName>
</protein>
<evidence type="ECO:0000313" key="2">
    <source>
        <dbReference type="Proteomes" id="UP000323000"/>
    </source>
</evidence>
<evidence type="ECO:0000313" key="1">
    <source>
        <dbReference type="EMBL" id="TXG57985.1"/>
    </source>
</evidence>
<dbReference type="Proteomes" id="UP000323000">
    <property type="component" value="Chromosome 7"/>
</dbReference>
<keyword evidence="2" id="KW-1185">Reference proteome</keyword>
<proteinExistence type="predicted"/>
<gene>
    <name evidence="1" type="ORF">EZV62_015814</name>
</gene>
<organism evidence="1 2">
    <name type="scientific">Acer yangbiense</name>
    <dbReference type="NCBI Taxonomy" id="1000413"/>
    <lineage>
        <taxon>Eukaryota</taxon>
        <taxon>Viridiplantae</taxon>
        <taxon>Streptophyta</taxon>
        <taxon>Embryophyta</taxon>
        <taxon>Tracheophyta</taxon>
        <taxon>Spermatophyta</taxon>
        <taxon>Magnoliopsida</taxon>
        <taxon>eudicotyledons</taxon>
        <taxon>Gunneridae</taxon>
        <taxon>Pentapetalae</taxon>
        <taxon>rosids</taxon>
        <taxon>malvids</taxon>
        <taxon>Sapindales</taxon>
        <taxon>Sapindaceae</taxon>
        <taxon>Hippocastanoideae</taxon>
        <taxon>Acereae</taxon>
        <taxon>Acer</taxon>
    </lineage>
</organism>
<accession>A0A5C7HMN8</accession>
<name>A0A5C7HMN8_9ROSI</name>
<sequence length="121" mass="13238">MALERAPLLAITCAHYNAPLCFTCLQFSRVIVPGGVMENMLCVGLRVSKLLKSENHVNDLSLVVKEIELCVNLLLEDCIGGFDLAEINSFVGVVVEVRGYCDHLAISPSRLIKSLQGSFPF</sequence>
<comment type="caution">
    <text evidence="1">The sequence shown here is derived from an EMBL/GenBank/DDBJ whole genome shotgun (WGS) entry which is preliminary data.</text>
</comment>
<dbReference type="EMBL" id="VAHF01000007">
    <property type="protein sequence ID" value="TXG57985.1"/>
    <property type="molecule type" value="Genomic_DNA"/>
</dbReference>
<reference evidence="2" key="1">
    <citation type="journal article" date="2019" name="Gigascience">
        <title>De novo genome assembly of the endangered Acer yangbiense, a plant species with extremely small populations endemic to Yunnan Province, China.</title>
        <authorList>
            <person name="Yang J."/>
            <person name="Wariss H.M."/>
            <person name="Tao L."/>
            <person name="Zhang R."/>
            <person name="Yun Q."/>
            <person name="Hollingsworth P."/>
            <person name="Dao Z."/>
            <person name="Luo G."/>
            <person name="Guo H."/>
            <person name="Ma Y."/>
            <person name="Sun W."/>
        </authorList>
    </citation>
    <scope>NUCLEOTIDE SEQUENCE [LARGE SCALE GENOMIC DNA]</scope>
    <source>
        <strain evidence="2">cv. Malutang</strain>
    </source>
</reference>
<dbReference type="AlphaFoldDB" id="A0A5C7HMN8"/>